<dbReference type="SUPFAM" id="SSF48264">
    <property type="entry name" value="Cytochrome P450"/>
    <property type="match status" value="1"/>
</dbReference>
<dbReference type="EMBL" id="FNLM01000034">
    <property type="protein sequence ID" value="SDU69418.1"/>
    <property type="molecule type" value="Genomic_DNA"/>
</dbReference>
<dbReference type="PANTHER" id="PTHR46696">
    <property type="entry name" value="P450, PUTATIVE (EUROFUNG)-RELATED"/>
    <property type="match status" value="1"/>
</dbReference>
<dbReference type="Pfam" id="PF00067">
    <property type="entry name" value="p450"/>
    <property type="match status" value="1"/>
</dbReference>
<dbReference type="GO" id="GO:0005506">
    <property type="term" value="F:iron ion binding"/>
    <property type="evidence" value="ECO:0007669"/>
    <property type="project" value="InterPro"/>
</dbReference>
<keyword evidence="4" id="KW-0479">Metal-binding</keyword>
<evidence type="ECO:0000313" key="9">
    <source>
        <dbReference type="Proteomes" id="UP000183180"/>
    </source>
</evidence>
<dbReference type="PANTHER" id="PTHR46696:SF4">
    <property type="entry name" value="BIOTIN BIOSYNTHESIS CYTOCHROME P450"/>
    <property type="match status" value="1"/>
</dbReference>
<keyword evidence="7" id="KW-0503">Monooxygenase</keyword>
<sequence>MTSTLSTSARPYDPLSISSLDFWAKSADEREQTFAQLRAERPVSWHRPLEGALMPPENDGVWVVVSHEHITEVSKHPELFCSGQGFQFEEIPEDLLSAAGSFLGMDDPRHAALRRLVSSAFTPKQVAKIHDQIKNQARLIVDGLIARKEGDFVEAVSKKLPMWTIYEMMGLEDLDQREEAAHHADGMVSWADEDVAAGREPGEVLNESLVGLLSLGFEFAEERRRNPKSDLMTGLVNAEVDGEKLTDEEIASFFVLLSVAGNDTTRNSISITTKAFQDFPAQRELLLEDFDGRIKPAIEEFVRWASPVMTFRRTATQDTVLGGQEIKAGEWVAMIYSSGNRDEKVFERPNEFDITRSPNPHVGFGGGGPHFCMGSFVAKMQLQEIFDQLLHRAPTLKVGEPECLTGNFVRAVKSMPYTL</sequence>
<reference evidence="8 9" key="1">
    <citation type="submission" date="2016-10" db="EMBL/GenBank/DDBJ databases">
        <authorList>
            <person name="de Groot N.N."/>
        </authorList>
    </citation>
    <scope>NUCLEOTIDE SEQUENCE [LARGE SCALE GENOMIC DNA]</scope>
    <source>
        <strain evidence="8 9">DSM 44215</strain>
    </source>
</reference>
<dbReference type="STRING" id="158898.SAMN04488548_1343386"/>
<dbReference type="GO" id="GO:0020037">
    <property type="term" value="F:heme binding"/>
    <property type="evidence" value="ECO:0007669"/>
    <property type="project" value="InterPro"/>
</dbReference>
<dbReference type="GO" id="GO:0006707">
    <property type="term" value="P:cholesterol catabolic process"/>
    <property type="evidence" value="ECO:0007669"/>
    <property type="project" value="TreeGrafter"/>
</dbReference>
<evidence type="ECO:0000256" key="6">
    <source>
        <dbReference type="ARBA" id="ARBA00023004"/>
    </source>
</evidence>
<dbReference type="AlphaFoldDB" id="A0A1H2KLW3"/>
<comment type="similarity">
    <text evidence="2">Belongs to the cytochrome P450 family.</text>
</comment>
<name>A0A1H2KLW3_9ACTN</name>
<organism evidence="8 9">
    <name type="scientific">Gordonia westfalica</name>
    <dbReference type="NCBI Taxonomy" id="158898"/>
    <lineage>
        <taxon>Bacteria</taxon>
        <taxon>Bacillati</taxon>
        <taxon>Actinomycetota</taxon>
        <taxon>Actinomycetes</taxon>
        <taxon>Mycobacteriales</taxon>
        <taxon>Gordoniaceae</taxon>
        <taxon>Gordonia</taxon>
    </lineage>
</organism>
<protein>
    <submittedName>
        <fullName evidence="8">Cytochrome P450</fullName>
    </submittedName>
</protein>
<dbReference type="OrthoDB" id="5241086at2"/>
<dbReference type="Proteomes" id="UP000183180">
    <property type="component" value="Unassembled WGS sequence"/>
</dbReference>
<dbReference type="GO" id="GO:0036199">
    <property type="term" value="F:cholest-4-en-3-one 26-monooxygenase activity"/>
    <property type="evidence" value="ECO:0007669"/>
    <property type="project" value="TreeGrafter"/>
</dbReference>
<comment type="cofactor">
    <cofactor evidence="1">
        <name>heme</name>
        <dbReference type="ChEBI" id="CHEBI:30413"/>
    </cofactor>
</comment>
<dbReference type="Gene3D" id="1.10.630.10">
    <property type="entry name" value="Cytochrome P450"/>
    <property type="match status" value="1"/>
</dbReference>
<evidence type="ECO:0000256" key="7">
    <source>
        <dbReference type="ARBA" id="ARBA00023033"/>
    </source>
</evidence>
<gene>
    <name evidence="8" type="ORF">SAMN04488548_1343386</name>
</gene>
<evidence type="ECO:0000256" key="4">
    <source>
        <dbReference type="ARBA" id="ARBA00022723"/>
    </source>
</evidence>
<dbReference type="PRINTS" id="PR00359">
    <property type="entry name" value="BP450"/>
</dbReference>
<keyword evidence="5" id="KW-0560">Oxidoreductase</keyword>
<dbReference type="InterPro" id="IPR036396">
    <property type="entry name" value="Cyt_P450_sf"/>
</dbReference>
<accession>A0A1H2KLW3</accession>
<evidence type="ECO:0000313" key="8">
    <source>
        <dbReference type="EMBL" id="SDU69418.1"/>
    </source>
</evidence>
<evidence type="ECO:0000256" key="1">
    <source>
        <dbReference type="ARBA" id="ARBA00001971"/>
    </source>
</evidence>
<keyword evidence="6" id="KW-0408">Iron</keyword>
<dbReference type="InterPro" id="IPR001128">
    <property type="entry name" value="Cyt_P450"/>
</dbReference>
<evidence type="ECO:0000256" key="5">
    <source>
        <dbReference type="ARBA" id="ARBA00023002"/>
    </source>
</evidence>
<evidence type="ECO:0000256" key="2">
    <source>
        <dbReference type="ARBA" id="ARBA00010617"/>
    </source>
</evidence>
<dbReference type="RefSeq" id="WP_074852032.1">
    <property type="nucleotide sequence ID" value="NZ_FNLM01000034.1"/>
</dbReference>
<dbReference type="CDD" id="cd11033">
    <property type="entry name" value="CYP142-like"/>
    <property type="match status" value="1"/>
</dbReference>
<dbReference type="InterPro" id="IPR002397">
    <property type="entry name" value="Cyt_P450_B"/>
</dbReference>
<dbReference type="FunFam" id="1.10.630.10:FF:000018">
    <property type="entry name" value="Cytochrome P450 monooxygenase"/>
    <property type="match status" value="1"/>
</dbReference>
<proteinExistence type="inferred from homology"/>
<evidence type="ECO:0000256" key="3">
    <source>
        <dbReference type="ARBA" id="ARBA00022617"/>
    </source>
</evidence>
<dbReference type="GO" id="GO:0008395">
    <property type="term" value="F:steroid hydroxylase activity"/>
    <property type="evidence" value="ECO:0007669"/>
    <property type="project" value="TreeGrafter"/>
</dbReference>
<keyword evidence="3" id="KW-0349">Heme</keyword>